<evidence type="ECO:0000256" key="6">
    <source>
        <dbReference type="SAM" id="Phobius"/>
    </source>
</evidence>
<dbReference type="RefSeq" id="WP_084449785.1">
    <property type="nucleotide sequence ID" value="NZ_FWXN01000002.1"/>
</dbReference>
<evidence type="ECO:0000256" key="2">
    <source>
        <dbReference type="ARBA" id="ARBA00022692"/>
    </source>
</evidence>
<feature type="domain" description="ABC-2 type transporter transmembrane" evidence="7">
    <location>
        <begin position="41"/>
        <end position="382"/>
    </location>
</feature>
<keyword evidence="4 6" id="KW-0472">Membrane</keyword>
<feature type="transmembrane region" description="Helical" evidence="6">
    <location>
        <begin position="242"/>
        <end position="267"/>
    </location>
</feature>
<evidence type="ECO:0000256" key="5">
    <source>
        <dbReference type="SAM" id="MobiDB-lite"/>
    </source>
</evidence>
<dbReference type="PANTHER" id="PTHR43471:SF3">
    <property type="entry name" value="ABC TRANSPORTER PERMEASE PROTEIN NATB"/>
    <property type="match status" value="1"/>
</dbReference>
<evidence type="ECO:0000256" key="1">
    <source>
        <dbReference type="ARBA" id="ARBA00004141"/>
    </source>
</evidence>
<keyword evidence="3 6" id="KW-1133">Transmembrane helix</keyword>
<evidence type="ECO:0000256" key="4">
    <source>
        <dbReference type="ARBA" id="ARBA00023136"/>
    </source>
</evidence>
<evidence type="ECO:0000313" key="8">
    <source>
        <dbReference type="EMBL" id="SMC38057.1"/>
    </source>
</evidence>
<feature type="region of interest" description="Disordered" evidence="5">
    <location>
        <begin position="1"/>
        <end position="22"/>
    </location>
</feature>
<feature type="transmembrane region" description="Helical" evidence="6">
    <location>
        <begin position="321"/>
        <end position="343"/>
    </location>
</feature>
<dbReference type="OrthoDB" id="3268959at2"/>
<dbReference type="PANTHER" id="PTHR43471">
    <property type="entry name" value="ABC TRANSPORTER PERMEASE"/>
    <property type="match status" value="1"/>
</dbReference>
<dbReference type="GO" id="GO:0016020">
    <property type="term" value="C:membrane"/>
    <property type="evidence" value="ECO:0007669"/>
    <property type="project" value="UniProtKB-SubCell"/>
</dbReference>
<feature type="transmembrane region" description="Helical" evidence="6">
    <location>
        <begin position="363"/>
        <end position="383"/>
    </location>
</feature>
<organism evidence="8 9">
    <name type="scientific">Janibacter indicus</name>
    <dbReference type="NCBI Taxonomy" id="857417"/>
    <lineage>
        <taxon>Bacteria</taxon>
        <taxon>Bacillati</taxon>
        <taxon>Actinomycetota</taxon>
        <taxon>Actinomycetes</taxon>
        <taxon>Micrococcales</taxon>
        <taxon>Intrasporangiaceae</taxon>
        <taxon>Janibacter</taxon>
    </lineage>
</organism>
<protein>
    <submittedName>
        <fullName evidence="8">ABC-2 type transport system permease protein</fullName>
    </submittedName>
</protein>
<gene>
    <name evidence="8" type="ORF">SAMN06296429_102238</name>
</gene>
<dbReference type="GO" id="GO:0140359">
    <property type="term" value="F:ABC-type transporter activity"/>
    <property type="evidence" value="ECO:0007669"/>
    <property type="project" value="InterPro"/>
</dbReference>
<evidence type="ECO:0000256" key="3">
    <source>
        <dbReference type="ARBA" id="ARBA00022989"/>
    </source>
</evidence>
<evidence type="ECO:0000313" key="9">
    <source>
        <dbReference type="Proteomes" id="UP000192634"/>
    </source>
</evidence>
<dbReference type="Proteomes" id="UP000192634">
    <property type="component" value="Unassembled WGS sequence"/>
</dbReference>
<dbReference type="Pfam" id="PF12698">
    <property type="entry name" value="ABC2_membrane_3"/>
    <property type="match status" value="1"/>
</dbReference>
<dbReference type="EMBL" id="FWXN01000002">
    <property type="protein sequence ID" value="SMC38057.1"/>
    <property type="molecule type" value="Genomic_DNA"/>
</dbReference>
<accession>A0A1W1YPG4</accession>
<reference evidence="8 9" key="1">
    <citation type="submission" date="2017-04" db="EMBL/GenBank/DDBJ databases">
        <authorList>
            <person name="Afonso C.L."/>
            <person name="Miller P.J."/>
            <person name="Scott M.A."/>
            <person name="Spackman E."/>
            <person name="Goraichik I."/>
            <person name="Dimitrov K.M."/>
            <person name="Suarez D.L."/>
            <person name="Swayne D.E."/>
        </authorList>
    </citation>
    <scope>NUCLEOTIDE SEQUENCE [LARGE SCALE GENOMIC DNA]</scope>
    <source>
        <strain evidence="8 9">CGMCC 1.12511</strain>
    </source>
</reference>
<feature type="transmembrane region" description="Helical" evidence="6">
    <location>
        <begin position="279"/>
        <end position="300"/>
    </location>
</feature>
<evidence type="ECO:0000259" key="7">
    <source>
        <dbReference type="Pfam" id="PF12698"/>
    </source>
</evidence>
<feature type="transmembrane region" description="Helical" evidence="6">
    <location>
        <begin position="192"/>
        <end position="213"/>
    </location>
</feature>
<dbReference type="AlphaFoldDB" id="A0A1W1YPG4"/>
<proteinExistence type="predicted"/>
<dbReference type="InterPro" id="IPR013525">
    <property type="entry name" value="ABC2_TM"/>
</dbReference>
<comment type="subcellular location">
    <subcellularLocation>
        <location evidence="1">Membrane</location>
        <topology evidence="1">Multi-pass membrane protein</topology>
    </subcellularLocation>
</comment>
<name>A0A1W1YPG4_9MICO</name>
<sequence>MSTATTSPSPTSTGSGAESTSTRSAWALVAQRELSVRLRDKTFIGSTLLSLVILVAVFGFQAWNANKEVTYDLAVTTQSQQMGESIVAAAPDIDDKVTIELVEVDDARAAEAAVMDESADAWLHPTDDGWELVGRSEVSSGLRDIATETVSSTVLAANAQQAGTDVATLQQGTAVTTDILDGDAEQQGIAKAVGFGMAILFYMSAVIFGMYLAMSVTEEKQSRIVEIIATSIPLRHLLFGKLIAAVVLAVAQLLLYAAVAVIGVSFTDWGDMLPSFTSGLAWFVVFFIAGFTLIAALYAVAGALASRQEDIQSTSMPVTMLLMFMFFGAMFATGRLAEVLAWIPPFSAVLQPMRLVSGESQWWHALISLGILAAVTVGVILVAERIYRRALMQTGGKLTYKEAWNAEL</sequence>
<keyword evidence="2 6" id="KW-0812">Transmembrane</keyword>
<feature type="transmembrane region" description="Helical" evidence="6">
    <location>
        <begin position="42"/>
        <end position="63"/>
    </location>
</feature>